<proteinExistence type="predicted"/>
<keyword evidence="2" id="KW-1185">Reference proteome</keyword>
<accession>A0ABW6BLR7</accession>
<dbReference type="EMBL" id="JBHUPB010000012">
    <property type="protein sequence ID" value="MFD2969211.1"/>
    <property type="molecule type" value="Genomic_DNA"/>
</dbReference>
<gene>
    <name evidence="1" type="ORF">ACFS7Y_17585</name>
</gene>
<organism evidence="1 2">
    <name type="scientific">Sphingobacterium bambusae</name>
    <dbReference type="NCBI Taxonomy" id="662858"/>
    <lineage>
        <taxon>Bacteria</taxon>
        <taxon>Pseudomonadati</taxon>
        <taxon>Bacteroidota</taxon>
        <taxon>Sphingobacteriia</taxon>
        <taxon>Sphingobacteriales</taxon>
        <taxon>Sphingobacteriaceae</taxon>
        <taxon>Sphingobacterium</taxon>
    </lineage>
</organism>
<protein>
    <recommendedName>
        <fullName evidence="3">Lipoprotein</fullName>
    </recommendedName>
</protein>
<sequence>MLLLITSCGAPVRRHEGLLLDSPHVEPNRPDSVLFSNNRIRISKIDSASYFQGRETRTQPQDSLPYLENLDEVKRRLMGRVIFGASSYLNGLSSVDTAVDGASLYLVRFANGDSLTFREKPEFTEIGFVRYYPTEDVLVFEGGHSSDYAVDLRNGLVGPELVGNPSYIVQSPSAKFRLNGWFPGQECSSYFIQRKTKTGYQKYEDIPLHLTEENFDLCTIVDSRWASDSTLFFRNTYFDGFKDQRSGFFKLLILDNEEHSQ</sequence>
<name>A0ABW6BLR7_9SPHI</name>
<dbReference type="Proteomes" id="UP001597525">
    <property type="component" value="Unassembled WGS sequence"/>
</dbReference>
<dbReference type="RefSeq" id="WP_320186424.1">
    <property type="nucleotide sequence ID" value="NZ_CP138332.1"/>
</dbReference>
<evidence type="ECO:0000313" key="1">
    <source>
        <dbReference type="EMBL" id="MFD2969211.1"/>
    </source>
</evidence>
<evidence type="ECO:0008006" key="3">
    <source>
        <dbReference type="Google" id="ProtNLM"/>
    </source>
</evidence>
<reference evidence="2" key="1">
    <citation type="journal article" date="2019" name="Int. J. Syst. Evol. Microbiol.">
        <title>The Global Catalogue of Microorganisms (GCM) 10K type strain sequencing project: providing services to taxonomists for standard genome sequencing and annotation.</title>
        <authorList>
            <consortium name="The Broad Institute Genomics Platform"/>
            <consortium name="The Broad Institute Genome Sequencing Center for Infectious Disease"/>
            <person name="Wu L."/>
            <person name="Ma J."/>
        </authorList>
    </citation>
    <scope>NUCLEOTIDE SEQUENCE [LARGE SCALE GENOMIC DNA]</scope>
    <source>
        <strain evidence="2">KCTC 22814</strain>
    </source>
</reference>
<comment type="caution">
    <text evidence="1">The sequence shown here is derived from an EMBL/GenBank/DDBJ whole genome shotgun (WGS) entry which is preliminary data.</text>
</comment>
<evidence type="ECO:0000313" key="2">
    <source>
        <dbReference type="Proteomes" id="UP001597525"/>
    </source>
</evidence>